<gene>
    <name evidence="3" type="ORF">CGGC5_3039</name>
</gene>
<feature type="region of interest" description="Disordered" evidence="1">
    <location>
        <begin position="243"/>
        <end position="262"/>
    </location>
</feature>
<dbReference type="InterPro" id="IPR057512">
    <property type="entry name" value="RTG2_C"/>
</dbReference>
<proteinExistence type="predicted"/>
<name>L2GG72_COLFN</name>
<accession>L2GG72</accession>
<feature type="compositionally biased region" description="Low complexity" evidence="1">
    <location>
        <begin position="36"/>
        <end position="48"/>
    </location>
</feature>
<evidence type="ECO:0000313" key="3">
    <source>
        <dbReference type="EMBL" id="ELA37637.1"/>
    </source>
</evidence>
<organism evidence="3">
    <name type="scientific">Colletotrichum fructicola (strain Nara gc5)</name>
    <name type="common">Anthracnose fungus</name>
    <name type="synonym">Colletotrichum gloeosporioides (strain Nara gc5)</name>
    <dbReference type="NCBI Taxonomy" id="1213859"/>
    <lineage>
        <taxon>Eukaryota</taxon>
        <taxon>Fungi</taxon>
        <taxon>Dikarya</taxon>
        <taxon>Ascomycota</taxon>
        <taxon>Pezizomycotina</taxon>
        <taxon>Sordariomycetes</taxon>
        <taxon>Hypocreomycetidae</taxon>
        <taxon>Glomerellales</taxon>
        <taxon>Glomerellaceae</taxon>
        <taxon>Colletotrichum</taxon>
        <taxon>Colletotrichum gloeosporioides species complex</taxon>
    </lineage>
</organism>
<sequence length="262" mass="28851">MRRVNREHEGKIYGMSKRRRQQFPAILEDRAREQPARGARGLRAAELLGRGGRRARRRGGGAAAHAVRRGAQQRRHLAHADRLLARARPAVREADMDPPGRGRRRQRVVRAARDGHQGPERPRADTPGESGAGPDGVRAVGVEPGPDRCAAVREPEGARRGGESVFWAEYLGAVAAVIVDLVPAWPKNVDELESTLRFEAKESIDPDKKRARIDLVVHVAPGAAVGIDPEDVLARLANVGKKRKDGTKPEKRVTVRIQEMQK</sequence>
<feature type="compositionally biased region" description="Basic and acidic residues" evidence="1">
    <location>
        <begin position="78"/>
        <end position="100"/>
    </location>
</feature>
<protein>
    <submittedName>
        <fullName evidence="3">Retrograde regulation protein</fullName>
    </submittedName>
</protein>
<feature type="compositionally biased region" description="Basic and acidic residues" evidence="1">
    <location>
        <begin position="1"/>
        <end position="11"/>
    </location>
</feature>
<feature type="compositionally biased region" description="Basic and acidic residues" evidence="1">
    <location>
        <begin position="111"/>
        <end position="126"/>
    </location>
</feature>
<reference evidence="3" key="1">
    <citation type="submission" date="2012-08" db="EMBL/GenBank/DDBJ databases">
        <title>Genome analysis of Colletotrichum orbiculare and Colletotrichum fructicola.</title>
        <authorList>
            <person name="Gan P.H.P."/>
            <person name="Ikeda K."/>
            <person name="Irieda H."/>
            <person name="Narusaka M."/>
            <person name="O'Connell R.J."/>
            <person name="Narusaka Y."/>
            <person name="Takano Y."/>
            <person name="Kubo Y."/>
            <person name="Shirasu K."/>
        </authorList>
    </citation>
    <scope>NUCLEOTIDE SEQUENCE</scope>
    <source>
        <strain evidence="3">Nara gc5</strain>
    </source>
</reference>
<feature type="compositionally biased region" description="Basic and acidic residues" evidence="1">
    <location>
        <begin position="246"/>
        <end position="262"/>
    </location>
</feature>
<dbReference type="HOGENOM" id="CLU_1061780_0_0_1"/>
<evidence type="ECO:0000256" key="1">
    <source>
        <dbReference type="SAM" id="MobiDB-lite"/>
    </source>
</evidence>
<feature type="compositionally biased region" description="Basic residues" evidence="1">
    <location>
        <begin position="66"/>
        <end position="77"/>
    </location>
</feature>
<feature type="region of interest" description="Disordered" evidence="1">
    <location>
        <begin position="1"/>
        <end position="148"/>
    </location>
</feature>
<feature type="domain" description="RTG2 C-terminal" evidence="2">
    <location>
        <begin position="163"/>
        <end position="258"/>
    </location>
</feature>
<dbReference type="Pfam" id="PF23566">
    <property type="entry name" value="RTG2_C"/>
    <property type="match status" value="1"/>
</dbReference>
<evidence type="ECO:0000259" key="2">
    <source>
        <dbReference type="Pfam" id="PF23566"/>
    </source>
</evidence>
<dbReference type="EMBL" id="KB020417">
    <property type="protein sequence ID" value="ELA37637.1"/>
    <property type="molecule type" value="Genomic_DNA"/>
</dbReference>
<dbReference type="AlphaFoldDB" id="L2GG72"/>
<feature type="compositionally biased region" description="Basic residues" evidence="1">
    <location>
        <begin position="101"/>
        <end position="110"/>
    </location>
</feature>